<dbReference type="HOGENOM" id="CLU_068890_1_1_9"/>
<dbReference type="NCBIfam" id="NF005501">
    <property type="entry name" value="PRK07116.1"/>
    <property type="match status" value="1"/>
</dbReference>
<dbReference type="Pfam" id="PF12682">
    <property type="entry name" value="Flavodoxin_4"/>
    <property type="match status" value="1"/>
</dbReference>
<keyword evidence="3" id="KW-1185">Reference proteome</keyword>
<dbReference type="Gene3D" id="3.40.50.360">
    <property type="match status" value="1"/>
</dbReference>
<name>C9KP63_9FIRM</name>
<dbReference type="SUPFAM" id="SSF52218">
    <property type="entry name" value="Flavoproteins"/>
    <property type="match status" value="1"/>
</dbReference>
<gene>
    <name evidence="2" type="ORF">MITSMUL_05018</name>
</gene>
<proteinExistence type="predicted"/>
<dbReference type="eggNOG" id="COG0716">
    <property type="taxonomic scope" value="Bacteria"/>
</dbReference>
<feature type="domain" description="Flavodoxin-like" evidence="1">
    <location>
        <begin position="3"/>
        <end position="154"/>
    </location>
</feature>
<dbReference type="InterPro" id="IPR008254">
    <property type="entry name" value="Flavodoxin/NO_synth"/>
</dbReference>
<dbReference type="GeneID" id="93481980"/>
<dbReference type="RefSeq" id="WP_005842017.1">
    <property type="nucleotide sequence ID" value="NZ_GG697142.2"/>
</dbReference>
<dbReference type="EMBL" id="ABWK02000020">
    <property type="protein sequence ID" value="EEX68018.1"/>
    <property type="molecule type" value="Genomic_DNA"/>
</dbReference>
<accession>C9KP63</accession>
<dbReference type="PANTHER" id="PTHR39201:SF1">
    <property type="entry name" value="FLAVODOXIN-LIKE DOMAIN-CONTAINING PROTEIN"/>
    <property type="match status" value="1"/>
</dbReference>
<dbReference type="GO" id="GO:0010181">
    <property type="term" value="F:FMN binding"/>
    <property type="evidence" value="ECO:0007669"/>
    <property type="project" value="InterPro"/>
</dbReference>
<reference evidence="2" key="1">
    <citation type="submission" date="2009-09" db="EMBL/GenBank/DDBJ databases">
        <authorList>
            <person name="Weinstock G."/>
            <person name="Sodergren E."/>
            <person name="Clifton S."/>
            <person name="Fulton L."/>
            <person name="Fulton B."/>
            <person name="Courtney L."/>
            <person name="Fronick C."/>
            <person name="Harrison M."/>
            <person name="Strong C."/>
            <person name="Farmer C."/>
            <person name="Delahaunty K."/>
            <person name="Markovic C."/>
            <person name="Hall O."/>
            <person name="Minx P."/>
            <person name="Tomlinson C."/>
            <person name="Mitreva M."/>
            <person name="Nelson J."/>
            <person name="Hou S."/>
            <person name="Wollam A."/>
            <person name="Pepin K.H."/>
            <person name="Johnson M."/>
            <person name="Bhonagiri V."/>
            <person name="Nash W.E."/>
            <person name="Warren W."/>
            <person name="Chinwalla A."/>
            <person name="Mardis E.R."/>
            <person name="Wilson R.K."/>
        </authorList>
    </citation>
    <scope>NUCLEOTIDE SEQUENCE [LARGE SCALE GENOMIC DNA]</scope>
    <source>
        <strain evidence="2">DSM 20544</strain>
    </source>
</reference>
<dbReference type="AlphaFoldDB" id="C9KP63"/>
<protein>
    <submittedName>
        <fullName evidence="2">Flavodoxin</fullName>
    </submittedName>
</protein>
<dbReference type="Proteomes" id="UP000003671">
    <property type="component" value="Unassembled WGS sequence"/>
</dbReference>
<dbReference type="PANTHER" id="PTHR39201">
    <property type="entry name" value="EXPORTED PROTEIN-RELATED"/>
    <property type="match status" value="1"/>
</dbReference>
<evidence type="ECO:0000259" key="1">
    <source>
        <dbReference type="Pfam" id="PF12682"/>
    </source>
</evidence>
<evidence type="ECO:0000313" key="2">
    <source>
        <dbReference type="EMBL" id="EEX68018.1"/>
    </source>
</evidence>
<dbReference type="GO" id="GO:0016651">
    <property type="term" value="F:oxidoreductase activity, acting on NAD(P)H"/>
    <property type="evidence" value="ECO:0007669"/>
    <property type="project" value="UniProtKB-ARBA"/>
</dbReference>
<sequence length="159" mass="17342">MSKTLVAYFSATGTTRRVAERLARAAQADLFEIKPAVPYSSADLDWTNKASRTSKERSDESIRPALAVKLADASAYNVIYIGFPIWWYVAPRIIATFLESSDFSGKTIVPFATSGGSSMGRTIEELKRICPTARFLNGRVLNGLSDKGLADWVASVNGK</sequence>
<organism evidence="2 3">
    <name type="scientific">Mitsuokella multacida DSM 20544</name>
    <dbReference type="NCBI Taxonomy" id="500635"/>
    <lineage>
        <taxon>Bacteria</taxon>
        <taxon>Bacillati</taxon>
        <taxon>Bacillota</taxon>
        <taxon>Negativicutes</taxon>
        <taxon>Selenomonadales</taxon>
        <taxon>Selenomonadaceae</taxon>
        <taxon>Mitsuokella</taxon>
    </lineage>
</organism>
<dbReference type="InterPro" id="IPR029039">
    <property type="entry name" value="Flavoprotein-like_sf"/>
</dbReference>
<dbReference type="STRING" id="500635.MITSMUL_05018"/>
<comment type="caution">
    <text evidence="2">The sequence shown here is derived from an EMBL/GenBank/DDBJ whole genome shotgun (WGS) entry which is preliminary data.</text>
</comment>
<dbReference type="PATRIC" id="fig|500635.8.peg.1687"/>
<evidence type="ECO:0000313" key="3">
    <source>
        <dbReference type="Proteomes" id="UP000003671"/>
    </source>
</evidence>